<dbReference type="InterPro" id="IPR037914">
    <property type="entry name" value="SpoVT-AbrB_sf"/>
</dbReference>
<reference evidence="1 2" key="1">
    <citation type="journal article" date="2016" name="Nat. Commun.">
        <title>Thousands of microbial genomes shed light on interconnected biogeochemical processes in an aquifer system.</title>
        <authorList>
            <person name="Anantharaman K."/>
            <person name="Brown C.T."/>
            <person name="Hug L.A."/>
            <person name="Sharon I."/>
            <person name="Castelle C.J."/>
            <person name="Probst A.J."/>
            <person name="Thomas B.C."/>
            <person name="Singh A."/>
            <person name="Wilkins M.J."/>
            <person name="Karaoz U."/>
            <person name="Brodie E.L."/>
            <person name="Williams K.H."/>
            <person name="Hubbard S.S."/>
            <person name="Banfield J.F."/>
        </authorList>
    </citation>
    <scope>NUCLEOTIDE SEQUENCE [LARGE SCALE GENOMIC DNA]</scope>
</reference>
<comment type="caution">
    <text evidence="1">The sequence shown here is derived from an EMBL/GenBank/DDBJ whole genome shotgun (WGS) entry which is preliminary data.</text>
</comment>
<dbReference type="EMBL" id="MGEQ01000001">
    <property type="protein sequence ID" value="OGL88153.1"/>
    <property type="molecule type" value="Genomic_DNA"/>
</dbReference>
<gene>
    <name evidence="1" type="ORF">A3I41_00280</name>
</gene>
<proteinExistence type="predicted"/>
<dbReference type="Proteomes" id="UP000176593">
    <property type="component" value="Unassembled WGS sequence"/>
</dbReference>
<dbReference type="AlphaFoldDB" id="A0A1F7VCK0"/>
<sequence length="80" mass="9358">MINIVKTTSKGQVTLPMHWRKKFHTNRYTMKEVNDTLVISPLEVESLEEENWTTIFDAKRDNEGKGIPIDQLIDTLKRTL</sequence>
<dbReference type="SUPFAM" id="SSF89447">
    <property type="entry name" value="AbrB/MazE/MraZ-like"/>
    <property type="match status" value="1"/>
</dbReference>
<name>A0A1F7VCK0_9BACT</name>
<protein>
    <recommendedName>
        <fullName evidence="3">SpoVT-AbrB domain-containing protein</fullName>
    </recommendedName>
</protein>
<organism evidence="1 2">
    <name type="scientific">Candidatus Uhrbacteria bacterium RIFCSPLOWO2_02_FULL_48_18</name>
    <dbReference type="NCBI Taxonomy" id="1802408"/>
    <lineage>
        <taxon>Bacteria</taxon>
        <taxon>Candidatus Uhriibacteriota</taxon>
    </lineage>
</organism>
<accession>A0A1F7VCK0</accession>
<evidence type="ECO:0000313" key="1">
    <source>
        <dbReference type="EMBL" id="OGL88153.1"/>
    </source>
</evidence>
<evidence type="ECO:0008006" key="3">
    <source>
        <dbReference type="Google" id="ProtNLM"/>
    </source>
</evidence>
<evidence type="ECO:0000313" key="2">
    <source>
        <dbReference type="Proteomes" id="UP000176593"/>
    </source>
</evidence>